<evidence type="ECO:0000256" key="12">
    <source>
        <dbReference type="ARBA" id="ARBA00029751"/>
    </source>
</evidence>
<comment type="subunit">
    <text evidence="16">Homotrimer, and heterotrimer of either two LTB and one LTA subunits or (less prevalent) two LTA and one LTB subunits. Interacts with TNFRSF14.</text>
</comment>
<keyword evidence="7" id="KW-0732">Signal</keyword>
<keyword evidence="5" id="KW-0202">Cytokine</keyword>
<dbReference type="GO" id="GO:0006955">
    <property type="term" value="P:immune response"/>
    <property type="evidence" value="ECO:0007669"/>
    <property type="project" value="InterPro"/>
</dbReference>
<dbReference type="PANTHER" id="PTHR11471:SF23">
    <property type="entry name" value="TUMOR NECROSIS FACTOR"/>
    <property type="match status" value="1"/>
</dbReference>
<keyword evidence="8" id="KW-0735">Signal-anchor</keyword>
<evidence type="ECO:0000256" key="11">
    <source>
        <dbReference type="ARBA" id="ARBA00023157"/>
    </source>
</evidence>
<dbReference type="CDD" id="cd00184">
    <property type="entry name" value="TNF"/>
    <property type="match status" value="1"/>
</dbReference>
<dbReference type="GO" id="GO:0005164">
    <property type="term" value="F:tumor necrosis factor receptor binding"/>
    <property type="evidence" value="ECO:0007669"/>
    <property type="project" value="InterPro"/>
</dbReference>
<dbReference type="InterPro" id="IPR008983">
    <property type="entry name" value="Tumour_necrosis_fac-like_dom"/>
</dbReference>
<dbReference type="PROSITE" id="PS50049">
    <property type="entry name" value="THD_2"/>
    <property type="match status" value="1"/>
</dbReference>
<feature type="transmembrane region" description="Helical" evidence="17">
    <location>
        <begin position="30"/>
        <end position="55"/>
    </location>
</feature>
<evidence type="ECO:0000256" key="8">
    <source>
        <dbReference type="ARBA" id="ARBA00022968"/>
    </source>
</evidence>
<reference evidence="19" key="2">
    <citation type="submission" date="2025-08" db="UniProtKB">
        <authorList>
            <consortium name="Ensembl"/>
        </authorList>
    </citation>
    <scope>IDENTIFICATION</scope>
</reference>
<dbReference type="PRINTS" id="PR01234">
    <property type="entry name" value="TNECROSISFCT"/>
</dbReference>
<organism evidence="19 20">
    <name type="scientific">Sphaeramia orbicularis</name>
    <name type="common">orbiculate cardinalfish</name>
    <dbReference type="NCBI Taxonomy" id="375764"/>
    <lineage>
        <taxon>Eukaryota</taxon>
        <taxon>Metazoa</taxon>
        <taxon>Chordata</taxon>
        <taxon>Craniata</taxon>
        <taxon>Vertebrata</taxon>
        <taxon>Euteleostomi</taxon>
        <taxon>Actinopterygii</taxon>
        <taxon>Neopterygii</taxon>
        <taxon>Teleostei</taxon>
        <taxon>Neoteleostei</taxon>
        <taxon>Acanthomorphata</taxon>
        <taxon>Gobiaria</taxon>
        <taxon>Kurtiformes</taxon>
        <taxon>Apogonoidei</taxon>
        <taxon>Apogonidae</taxon>
        <taxon>Apogoninae</taxon>
        <taxon>Sphaeramia</taxon>
    </lineage>
</organism>
<dbReference type="PRINTS" id="PR01236">
    <property type="entry name" value="TNFBETA"/>
</dbReference>
<evidence type="ECO:0000256" key="5">
    <source>
        <dbReference type="ARBA" id="ARBA00022514"/>
    </source>
</evidence>
<evidence type="ECO:0000256" key="6">
    <source>
        <dbReference type="ARBA" id="ARBA00022692"/>
    </source>
</evidence>
<evidence type="ECO:0000256" key="13">
    <source>
        <dbReference type="ARBA" id="ARBA00033253"/>
    </source>
</evidence>
<comment type="function">
    <text evidence="15">Cytokine that in its homotrimeric form binds to TNFRSF1A/TNFR1, TNFRSF1B/TNFBR and TNFRSF14/HVEM. In its heterotrimeric form with LTB binds to TNFRSF3/LTBR. Lymphotoxin is produced by lymphocytes and is cytotoxic for a wide range of tumor cells in vitro and in vivo.</text>
</comment>
<dbReference type="GO" id="GO:0005125">
    <property type="term" value="F:cytokine activity"/>
    <property type="evidence" value="ECO:0007669"/>
    <property type="project" value="UniProtKB-KW"/>
</dbReference>
<keyword evidence="11" id="KW-1015">Disulfide bond</keyword>
<dbReference type="Ensembl" id="ENSSORT00005022596.1">
    <property type="protein sequence ID" value="ENSSORP00005021942.1"/>
    <property type="gene ID" value="ENSSORG00005010712.1"/>
</dbReference>
<evidence type="ECO:0000256" key="9">
    <source>
        <dbReference type="ARBA" id="ARBA00022989"/>
    </source>
</evidence>
<evidence type="ECO:0000256" key="14">
    <source>
        <dbReference type="ARBA" id="ARBA00033263"/>
    </source>
</evidence>
<comment type="subcellular location">
    <subcellularLocation>
        <location evidence="1">Membrane</location>
        <topology evidence="1">Single-pass type II membrane protein</topology>
    </subcellularLocation>
</comment>
<name>A0A672ZZN1_9TELE</name>
<evidence type="ECO:0000259" key="18">
    <source>
        <dbReference type="PROSITE" id="PS50049"/>
    </source>
</evidence>
<keyword evidence="6 17" id="KW-0812">Transmembrane</keyword>
<dbReference type="InterPro" id="IPR006053">
    <property type="entry name" value="TNF"/>
</dbReference>
<feature type="domain" description="THD" evidence="18">
    <location>
        <begin position="93"/>
        <end position="252"/>
    </location>
</feature>
<dbReference type="SMART" id="SM00207">
    <property type="entry name" value="TNF"/>
    <property type="match status" value="1"/>
</dbReference>
<evidence type="ECO:0000256" key="4">
    <source>
        <dbReference type="ARBA" id="ARBA00018403"/>
    </source>
</evidence>
<reference evidence="19" key="3">
    <citation type="submission" date="2025-09" db="UniProtKB">
        <authorList>
            <consortium name="Ensembl"/>
        </authorList>
    </citation>
    <scope>IDENTIFICATION</scope>
</reference>
<evidence type="ECO:0000256" key="16">
    <source>
        <dbReference type="ARBA" id="ARBA00046860"/>
    </source>
</evidence>
<evidence type="ECO:0000313" key="20">
    <source>
        <dbReference type="Proteomes" id="UP000472271"/>
    </source>
</evidence>
<comment type="similarity">
    <text evidence="2">Belongs to the tumor necrosis factor family.</text>
</comment>
<evidence type="ECO:0000256" key="15">
    <source>
        <dbReference type="ARBA" id="ARBA00046146"/>
    </source>
</evidence>
<evidence type="ECO:0000313" key="19">
    <source>
        <dbReference type="Ensembl" id="ENSSORP00005021942.1"/>
    </source>
</evidence>
<accession>A0A672ZZN1</accession>
<dbReference type="Proteomes" id="UP000472271">
    <property type="component" value="Chromosome 16"/>
</dbReference>
<dbReference type="InterPro" id="IPR006052">
    <property type="entry name" value="TNF_dom"/>
</dbReference>
<sequence length="252" mass="27968">MTAYTITPGDVEMGAEENTVVLVEKKSSTWIWKMSGALLVMALCLGGILVFAWCWNGRPEVETQSGQTEPLIDTSEKTDPHYTLRKISSKAKAAIHLEGSYDDGKNVKAKLEWRNGQGQAFAQGGFKLKENQIIIPHTGLYFVYSQASFRVSCNDGDDEDEGAGRRLMLLSHRILRFSDSIGSETSLMSAVRSACQLAAPEDGYRSGRGWYNAIYLGAVFQLNRGDRLWTETNQLTELETDEGKTFFGVFAL</sequence>
<dbReference type="GO" id="GO:0005615">
    <property type="term" value="C:extracellular space"/>
    <property type="evidence" value="ECO:0007669"/>
    <property type="project" value="UniProtKB-KW"/>
</dbReference>
<evidence type="ECO:0000256" key="17">
    <source>
        <dbReference type="SAM" id="Phobius"/>
    </source>
</evidence>
<keyword evidence="9 17" id="KW-1133">Transmembrane helix</keyword>
<gene>
    <name evidence="19" type="primary">tnfb</name>
</gene>
<keyword evidence="20" id="KW-1185">Reference proteome</keyword>
<dbReference type="AlphaFoldDB" id="A0A672ZZN1"/>
<protein>
    <recommendedName>
        <fullName evidence="4">Lymphotoxin-alpha</fullName>
    </recommendedName>
    <alternativeName>
        <fullName evidence="12">TNF-alpha</fullName>
    </alternativeName>
    <alternativeName>
        <fullName evidence="13">TNF-beta</fullName>
    </alternativeName>
    <alternativeName>
        <fullName evidence="3">Tumor necrosis factor</fullName>
    </alternativeName>
    <alternativeName>
        <fullName evidence="14">Tumor necrosis factor ligand superfamily member 1</fullName>
    </alternativeName>
</protein>
<dbReference type="SUPFAM" id="SSF49842">
    <property type="entry name" value="TNF-like"/>
    <property type="match status" value="1"/>
</dbReference>
<evidence type="ECO:0000256" key="1">
    <source>
        <dbReference type="ARBA" id="ARBA00004606"/>
    </source>
</evidence>
<dbReference type="Pfam" id="PF00229">
    <property type="entry name" value="TNF"/>
    <property type="match status" value="1"/>
</dbReference>
<evidence type="ECO:0000256" key="2">
    <source>
        <dbReference type="ARBA" id="ARBA00008670"/>
    </source>
</evidence>
<dbReference type="Gene3D" id="2.60.120.40">
    <property type="match status" value="1"/>
</dbReference>
<proteinExistence type="inferred from homology"/>
<dbReference type="InParanoid" id="A0A672ZZN1"/>
<dbReference type="InterPro" id="IPR002960">
    <property type="entry name" value="TNF_beta"/>
</dbReference>
<reference evidence="19" key="1">
    <citation type="submission" date="2019-06" db="EMBL/GenBank/DDBJ databases">
        <authorList>
            <consortium name="Wellcome Sanger Institute Data Sharing"/>
        </authorList>
    </citation>
    <scope>NUCLEOTIDE SEQUENCE [LARGE SCALE GENOMIC DNA]</scope>
</reference>
<dbReference type="GO" id="GO:0016020">
    <property type="term" value="C:membrane"/>
    <property type="evidence" value="ECO:0007669"/>
    <property type="project" value="UniProtKB-SubCell"/>
</dbReference>
<keyword evidence="10 17" id="KW-0472">Membrane</keyword>
<evidence type="ECO:0000256" key="3">
    <source>
        <dbReference type="ARBA" id="ARBA00013893"/>
    </source>
</evidence>
<dbReference type="PANTHER" id="PTHR11471">
    <property type="entry name" value="TUMOR NECROSIS FACTOR FAMILY MEMBER"/>
    <property type="match status" value="1"/>
</dbReference>
<dbReference type="OrthoDB" id="9940698at2759"/>
<evidence type="ECO:0000256" key="10">
    <source>
        <dbReference type="ARBA" id="ARBA00023136"/>
    </source>
</evidence>
<evidence type="ECO:0000256" key="7">
    <source>
        <dbReference type="ARBA" id="ARBA00022729"/>
    </source>
</evidence>